<accession>A0AAD9FQL6</accession>
<name>A0AAD9FQL6_PAPLA</name>
<evidence type="ECO:0000313" key="2">
    <source>
        <dbReference type="EMBL" id="KAK1923682.1"/>
    </source>
</evidence>
<dbReference type="AlphaFoldDB" id="A0AAD9FQL6"/>
<organism evidence="2 3">
    <name type="scientific">Papiliotrema laurentii</name>
    <name type="common">Cryptococcus laurentii</name>
    <dbReference type="NCBI Taxonomy" id="5418"/>
    <lineage>
        <taxon>Eukaryota</taxon>
        <taxon>Fungi</taxon>
        <taxon>Dikarya</taxon>
        <taxon>Basidiomycota</taxon>
        <taxon>Agaricomycotina</taxon>
        <taxon>Tremellomycetes</taxon>
        <taxon>Tremellales</taxon>
        <taxon>Rhynchogastremaceae</taxon>
        <taxon>Papiliotrema</taxon>
    </lineage>
</organism>
<proteinExistence type="predicted"/>
<feature type="chain" id="PRO_5042089182" description="Amine oxidase" evidence="1">
    <location>
        <begin position="23"/>
        <end position="197"/>
    </location>
</feature>
<dbReference type="Proteomes" id="UP001182556">
    <property type="component" value="Unassembled WGS sequence"/>
</dbReference>
<evidence type="ECO:0000313" key="3">
    <source>
        <dbReference type="Proteomes" id="UP001182556"/>
    </source>
</evidence>
<keyword evidence="3" id="KW-1185">Reference proteome</keyword>
<keyword evidence="1" id="KW-0732">Signal</keyword>
<sequence length="197" mass="21846">MSWWFSGLSLLLLVSHSRGGKAEDAPPPKKWAFFDPILDPYDVQSLQPGQVEGSALQAVLQSVVFASELWLRQERIKGLNGTHATFLVDSIPSPGKPQTTVESTFELSKLDGTVYGKAVRWPEGFAQAIKKIMGADPVSVPEALQMLTGQEPVKLYDCHEAALMTRRTSFALRPFLRPTFAPDRAILVPHERSSFMH</sequence>
<reference evidence="2" key="1">
    <citation type="submission" date="2023-02" db="EMBL/GenBank/DDBJ databases">
        <title>Identification and recombinant expression of a fungal hydrolase from Papiliotrema laurentii that hydrolyzes apple cutin and clears colloidal polyester polyurethane.</title>
        <authorList>
            <consortium name="DOE Joint Genome Institute"/>
            <person name="Roman V.A."/>
            <person name="Bojanowski C."/>
            <person name="Crable B.R."/>
            <person name="Wagner D.N."/>
            <person name="Hung C.S."/>
            <person name="Nadeau L.J."/>
            <person name="Schratz L."/>
            <person name="Haridas S."/>
            <person name="Pangilinan J."/>
            <person name="Lipzen A."/>
            <person name="Na H."/>
            <person name="Yan M."/>
            <person name="Ng V."/>
            <person name="Grigoriev I.V."/>
            <person name="Spatafora J.W."/>
            <person name="Barlow D."/>
            <person name="Biffinger J."/>
            <person name="Kelley-Loughnane N."/>
            <person name="Varaljay V.A."/>
            <person name="Crookes-Goodson W.J."/>
        </authorList>
    </citation>
    <scope>NUCLEOTIDE SEQUENCE</scope>
    <source>
        <strain evidence="2">5307AH</strain>
    </source>
</reference>
<protein>
    <recommendedName>
        <fullName evidence="4">Amine oxidase</fullName>
    </recommendedName>
</protein>
<comment type="caution">
    <text evidence="2">The sequence shown here is derived from an EMBL/GenBank/DDBJ whole genome shotgun (WGS) entry which is preliminary data.</text>
</comment>
<evidence type="ECO:0000256" key="1">
    <source>
        <dbReference type="SAM" id="SignalP"/>
    </source>
</evidence>
<dbReference type="EMBL" id="JAODAN010000006">
    <property type="protein sequence ID" value="KAK1923682.1"/>
    <property type="molecule type" value="Genomic_DNA"/>
</dbReference>
<evidence type="ECO:0008006" key="4">
    <source>
        <dbReference type="Google" id="ProtNLM"/>
    </source>
</evidence>
<feature type="signal peptide" evidence="1">
    <location>
        <begin position="1"/>
        <end position="22"/>
    </location>
</feature>
<gene>
    <name evidence="2" type="ORF">DB88DRAFT_473321</name>
</gene>